<gene>
    <name evidence="8" type="ORF">LX66_5303</name>
</gene>
<feature type="modified residue" description="4-aspartylphosphate" evidence="5">
    <location>
        <position position="58"/>
    </location>
</feature>
<evidence type="ECO:0000256" key="2">
    <source>
        <dbReference type="ARBA" id="ARBA00023015"/>
    </source>
</evidence>
<dbReference type="PRINTS" id="PR00038">
    <property type="entry name" value="HTHLUXR"/>
</dbReference>
<evidence type="ECO:0000256" key="3">
    <source>
        <dbReference type="ARBA" id="ARBA00023125"/>
    </source>
</evidence>
<keyword evidence="1 5" id="KW-0597">Phosphoprotein</keyword>
<dbReference type="InterPro" id="IPR011006">
    <property type="entry name" value="CheY-like_superfamily"/>
</dbReference>
<dbReference type="SMART" id="SM00421">
    <property type="entry name" value="HTH_LUXR"/>
    <property type="match status" value="1"/>
</dbReference>
<keyword evidence="4" id="KW-0804">Transcription</keyword>
<dbReference type="EMBL" id="VLLG01000007">
    <property type="protein sequence ID" value="TWI81987.1"/>
    <property type="molecule type" value="Genomic_DNA"/>
</dbReference>
<dbReference type="SUPFAM" id="SSF52172">
    <property type="entry name" value="CheY-like"/>
    <property type="match status" value="1"/>
</dbReference>
<sequence length="219" mass="25422">MPDTRYIAIVDDHTMFRKGLAALVNLFPRYEVLFQASDGREMIERLKYQRLPDIILLDVTMPRMDGYEAAEWLRQHQPDIHVLALSTMESEIAIIKMIRHGAKGYILKDAEPEELKLAFDEVCSRGFFFNDLVTRKVMQSISQLVNENSPLHALVKLSQRELEFIRRACSEKSYQEIAKEMFVSERTVDGYREALFRKLNVSTRVGLVLYAVKHNLVVI</sequence>
<dbReference type="RefSeq" id="WP_145719062.1">
    <property type="nucleotide sequence ID" value="NZ_BAAAFY010000003.1"/>
</dbReference>
<organism evidence="8 9">
    <name type="scientific">Chitinophaga japonensis</name>
    <name type="common">Flexibacter japonensis</name>
    <dbReference type="NCBI Taxonomy" id="104662"/>
    <lineage>
        <taxon>Bacteria</taxon>
        <taxon>Pseudomonadati</taxon>
        <taxon>Bacteroidota</taxon>
        <taxon>Chitinophagia</taxon>
        <taxon>Chitinophagales</taxon>
        <taxon>Chitinophagaceae</taxon>
        <taxon>Chitinophaga</taxon>
    </lineage>
</organism>
<evidence type="ECO:0000313" key="8">
    <source>
        <dbReference type="EMBL" id="TWI81987.1"/>
    </source>
</evidence>
<evidence type="ECO:0000256" key="5">
    <source>
        <dbReference type="PROSITE-ProRule" id="PRU00169"/>
    </source>
</evidence>
<dbReference type="Pfam" id="PF00072">
    <property type="entry name" value="Response_reg"/>
    <property type="match status" value="1"/>
</dbReference>
<dbReference type="CDD" id="cd17535">
    <property type="entry name" value="REC_NarL-like"/>
    <property type="match status" value="1"/>
</dbReference>
<comment type="caution">
    <text evidence="8">The sequence shown here is derived from an EMBL/GenBank/DDBJ whole genome shotgun (WGS) entry which is preliminary data.</text>
</comment>
<dbReference type="Proteomes" id="UP000316778">
    <property type="component" value="Unassembled WGS sequence"/>
</dbReference>
<feature type="domain" description="Response regulatory" evidence="7">
    <location>
        <begin position="6"/>
        <end position="123"/>
    </location>
</feature>
<proteinExistence type="predicted"/>
<name>A0A562SL03_CHIJA</name>
<dbReference type="GO" id="GO:0000160">
    <property type="term" value="P:phosphorelay signal transduction system"/>
    <property type="evidence" value="ECO:0007669"/>
    <property type="project" value="InterPro"/>
</dbReference>
<protein>
    <submittedName>
        <fullName evidence="8">Two component transcriptional regulator, LuxR family</fullName>
    </submittedName>
</protein>
<dbReference type="PROSITE" id="PS50043">
    <property type="entry name" value="HTH_LUXR_2"/>
    <property type="match status" value="1"/>
</dbReference>
<dbReference type="InterPro" id="IPR001789">
    <property type="entry name" value="Sig_transdc_resp-reg_receiver"/>
</dbReference>
<evidence type="ECO:0000259" key="6">
    <source>
        <dbReference type="PROSITE" id="PS50043"/>
    </source>
</evidence>
<dbReference type="GO" id="GO:0006355">
    <property type="term" value="P:regulation of DNA-templated transcription"/>
    <property type="evidence" value="ECO:0007669"/>
    <property type="project" value="InterPro"/>
</dbReference>
<dbReference type="PANTHER" id="PTHR43214">
    <property type="entry name" value="TWO-COMPONENT RESPONSE REGULATOR"/>
    <property type="match status" value="1"/>
</dbReference>
<evidence type="ECO:0000313" key="9">
    <source>
        <dbReference type="Proteomes" id="UP000316778"/>
    </source>
</evidence>
<dbReference type="CDD" id="cd06170">
    <property type="entry name" value="LuxR_C_like"/>
    <property type="match status" value="1"/>
</dbReference>
<evidence type="ECO:0000256" key="1">
    <source>
        <dbReference type="ARBA" id="ARBA00022553"/>
    </source>
</evidence>
<dbReference type="SUPFAM" id="SSF46894">
    <property type="entry name" value="C-terminal effector domain of the bipartite response regulators"/>
    <property type="match status" value="1"/>
</dbReference>
<keyword evidence="2" id="KW-0805">Transcription regulation</keyword>
<dbReference type="PANTHER" id="PTHR43214:SF41">
    <property type="entry name" value="NITRATE_NITRITE RESPONSE REGULATOR PROTEIN NARP"/>
    <property type="match status" value="1"/>
</dbReference>
<dbReference type="InterPro" id="IPR016032">
    <property type="entry name" value="Sig_transdc_resp-reg_C-effctor"/>
</dbReference>
<dbReference type="SMART" id="SM00448">
    <property type="entry name" value="REC"/>
    <property type="match status" value="1"/>
</dbReference>
<dbReference type="InterPro" id="IPR039420">
    <property type="entry name" value="WalR-like"/>
</dbReference>
<dbReference type="Gene3D" id="3.40.50.2300">
    <property type="match status" value="1"/>
</dbReference>
<evidence type="ECO:0000256" key="4">
    <source>
        <dbReference type="ARBA" id="ARBA00023163"/>
    </source>
</evidence>
<dbReference type="PROSITE" id="PS50110">
    <property type="entry name" value="RESPONSE_REGULATORY"/>
    <property type="match status" value="1"/>
</dbReference>
<keyword evidence="9" id="KW-1185">Reference proteome</keyword>
<dbReference type="InterPro" id="IPR058245">
    <property type="entry name" value="NreC/VraR/RcsB-like_REC"/>
</dbReference>
<feature type="domain" description="HTH luxR-type" evidence="6">
    <location>
        <begin position="150"/>
        <end position="215"/>
    </location>
</feature>
<dbReference type="AlphaFoldDB" id="A0A562SL03"/>
<keyword evidence="3" id="KW-0238">DNA-binding</keyword>
<evidence type="ECO:0000259" key="7">
    <source>
        <dbReference type="PROSITE" id="PS50110"/>
    </source>
</evidence>
<dbReference type="GO" id="GO:0003677">
    <property type="term" value="F:DNA binding"/>
    <property type="evidence" value="ECO:0007669"/>
    <property type="project" value="UniProtKB-KW"/>
</dbReference>
<reference evidence="8 9" key="1">
    <citation type="journal article" date="2013" name="Stand. Genomic Sci.">
        <title>Genomic Encyclopedia of Type Strains, Phase I: The one thousand microbial genomes (KMG-I) project.</title>
        <authorList>
            <person name="Kyrpides N.C."/>
            <person name="Woyke T."/>
            <person name="Eisen J.A."/>
            <person name="Garrity G."/>
            <person name="Lilburn T.G."/>
            <person name="Beck B.J."/>
            <person name="Whitman W.B."/>
            <person name="Hugenholtz P."/>
            <person name="Klenk H.P."/>
        </authorList>
    </citation>
    <scope>NUCLEOTIDE SEQUENCE [LARGE SCALE GENOMIC DNA]</scope>
    <source>
        <strain evidence="8 9">DSM 13484</strain>
    </source>
</reference>
<dbReference type="OrthoDB" id="9797341at2"/>
<dbReference type="InterPro" id="IPR000792">
    <property type="entry name" value="Tscrpt_reg_LuxR_C"/>
</dbReference>
<dbReference type="Pfam" id="PF00196">
    <property type="entry name" value="GerE"/>
    <property type="match status" value="1"/>
</dbReference>
<accession>A0A562SL03</accession>